<dbReference type="EMBL" id="PEWA01000053">
    <property type="protein sequence ID" value="PIU73115.1"/>
    <property type="molecule type" value="Genomic_DNA"/>
</dbReference>
<sequence>SGQMTTDGYITYVQSGKPNERRVSGHVAEGQVLVCTAYRTLFRGELLDNGVVMTITGPLSLDENPINLVDGACTLVSASTTQAKLDSMWIDFCRGDKKADGTWWSYQPWALSHVSVGNFYFPTSTASCFTEAEDTFPSFLSRPAQAPAPSADNRTTTGVGLSLPFKAGTPVLGYKIVLNDGTVYNQCFLANPSVDGIVTDGVIYPWPTEVTNTPACK</sequence>
<dbReference type="Proteomes" id="UP000231407">
    <property type="component" value="Unassembled WGS sequence"/>
</dbReference>
<gene>
    <name evidence="1" type="ORF">COS78_03860</name>
</gene>
<accession>A0A2M7AR86</accession>
<reference evidence="2" key="1">
    <citation type="submission" date="2017-09" db="EMBL/GenBank/DDBJ databases">
        <title>Depth-based differentiation of microbial function through sediment-hosted aquifers and enrichment of novel symbionts in the deep terrestrial subsurface.</title>
        <authorList>
            <person name="Probst A.J."/>
            <person name="Ladd B."/>
            <person name="Jarett J.K."/>
            <person name="Geller-Mcgrath D.E."/>
            <person name="Sieber C.M.K."/>
            <person name="Emerson J.B."/>
            <person name="Anantharaman K."/>
            <person name="Thomas B.C."/>
            <person name="Malmstrom R."/>
            <person name="Stieglmeier M."/>
            <person name="Klingl A."/>
            <person name="Woyke T."/>
            <person name="Ryan C.M."/>
            <person name="Banfield J.F."/>
        </authorList>
    </citation>
    <scope>NUCLEOTIDE SEQUENCE [LARGE SCALE GENOMIC DNA]</scope>
</reference>
<dbReference type="AlphaFoldDB" id="A0A2M7AR86"/>
<feature type="non-terminal residue" evidence="1">
    <location>
        <position position="1"/>
    </location>
</feature>
<evidence type="ECO:0000313" key="2">
    <source>
        <dbReference type="Proteomes" id="UP000231407"/>
    </source>
</evidence>
<protein>
    <submittedName>
        <fullName evidence="1">Uncharacterized protein</fullName>
    </submittedName>
</protein>
<proteinExistence type="predicted"/>
<comment type="caution">
    <text evidence="1">The sequence shown here is derived from an EMBL/GenBank/DDBJ whole genome shotgun (WGS) entry which is preliminary data.</text>
</comment>
<evidence type="ECO:0000313" key="1">
    <source>
        <dbReference type="EMBL" id="PIU73115.1"/>
    </source>
</evidence>
<name>A0A2M7AR86_9BACT</name>
<organism evidence="1 2">
    <name type="scientific">Candidatus Shapirobacteria bacterium CG06_land_8_20_14_3_00_40_12</name>
    <dbReference type="NCBI Taxonomy" id="1974881"/>
    <lineage>
        <taxon>Bacteria</taxon>
        <taxon>Candidatus Shapironibacteriota</taxon>
    </lineage>
</organism>